<sequence length="258" mass="28468">MSYGTISQEARGALAIAMNSFSGKSNAGKDGEDASRSPKHIADRDSNRTRFTSTPQNRVHHSDASRPSPSMSPHPLPHPVSRPSTSSHTNQQSALGVVSQQQVRRPHHDDSPSGSPDQPRLHQPEIRRVALLSPDLQLQSSPHHQNTNIYPSQATSKWASQQAMSSSAHHFRSSHTQPHPPARPPEVRDRPTYPSARCHILSLYTRTSSLPGFSHIMVLHHKWNPALAGAKIPSENACTNHYLMSRSNCREQASQQTV</sequence>
<dbReference type="Gene3D" id="3.20.20.70">
    <property type="entry name" value="Aldolase class I"/>
    <property type="match status" value="1"/>
</dbReference>
<feature type="domain" description="Glutamate synthase" evidence="3">
    <location>
        <begin position="1"/>
        <end position="38"/>
    </location>
</feature>
<dbReference type="AlphaFoldDB" id="A0A2N5VHP4"/>
<gene>
    <name evidence="4" type="ORF">PCASD_02016</name>
</gene>
<dbReference type="InterPro" id="IPR013785">
    <property type="entry name" value="Aldolase_TIM"/>
</dbReference>
<dbReference type="Pfam" id="PF01645">
    <property type="entry name" value="Glu_synthase"/>
    <property type="match status" value="1"/>
</dbReference>
<dbReference type="InterPro" id="IPR002932">
    <property type="entry name" value="Glu_synthdom"/>
</dbReference>
<organism evidence="4 5">
    <name type="scientific">Puccinia coronata f. sp. avenae</name>
    <dbReference type="NCBI Taxonomy" id="200324"/>
    <lineage>
        <taxon>Eukaryota</taxon>
        <taxon>Fungi</taxon>
        <taxon>Dikarya</taxon>
        <taxon>Basidiomycota</taxon>
        <taxon>Pucciniomycotina</taxon>
        <taxon>Pucciniomycetes</taxon>
        <taxon>Pucciniales</taxon>
        <taxon>Pucciniaceae</taxon>
        <taxon>Puccinia</taxon>
    </lineage>
</organism>
<protein>
    <recommendedName>
        <fullName evidence="3">Glutamate synthase domain-containing protein</fullName>
    </recommendedName>
</protein>
<proteinExistence type="inferred from homology"/>
<comment type="similarity">
    <text evidence="1">Belongs to the glutamate synthase family.</text>
</comment>
<comment type="caution">
    <text evidence="4">The sequence shown here is derived from an EMBL/GenBank/DDBJ whole genome shotgun (WGS) entry which is preliminary data.</text>
</comment>
<feature type="compositionally biased region" description="Basic and acidic residues" evidence="2">
    <location>
        <begin position="27"/>
        <end position="48"/>
    </location>
</feature>
<feature type="compositionally biased region" description="Low complexity" evidence="2">
    <location>
        <begin position="159"/>
        <end position="168"/>
    </location>
</feature>
<feature type="compositionally biased region" description="Pro residues" evidence="2">
    <location>
        <begin position="70"/>
        <end position="80"/>
    </location>
</feature>
<evidence type="ECO:0000256" key="2">
    <source>
        <dbReference type="SAM" id="MobiDB-lite"/>
    </source>
</evidence>
<feature type="compositionally biased region" description="Polar residues" evidence="2">
    <location>
        <begin position="143"/>
        <end position="158"/>
    </location>
</feature>
<feature type="region of interest" description="Disordered" evidence="2">
    <location>
        <begin position="138"/>
        <end position="192"/>
    </location>
</feature>
<dbReference type="GO" id="GO:0015930">
    <property type="term" value="F:glutamate synthase activity"/>
    <property type="evidence" value="ECO:0007669"/>
    <property type="project" value="InterPro"/>
</dbReference>
<evidence type="ECO:0000259" key="3">
    <source>
        <dbReference type="Pfam" id="PF01645"/>
    </source>
</evidence>
<dbReference type="GO" id="GO:0006537">
    <property type="term" value="P:glutamate biosynthetic process"/>
    <property type="evidence" value="ECO:0007669"/>
    <property type="project" value="InterPro"/>
</dbReference>
<feature type="region of interest" description="Disordered" evidence="2">
    <location>
        <begin position="21"/>
        <end position="121"/>
    </location>
</feature>
<reference evidence="4 5" key="1">
    <citation type="submission" date="2017-11" db="EMBL/GenBank/DDBJ databases">
        <title>De novo assembly and phasing of dikaryotic genomes from two isolates of Puccinia coronata f. sp. avenae, the causal agent of oat crown rust.</title>
        <authorList>
            <person name="Miller M.E."/>
            <person name="Zhang Y."/>
            <person name="Omidvar V."/>
            <person name="Sperschneider J."/>
            <person name="Schwessinger B."/>
            <person name="Raley C."/>
            <person name="Palmer J.M."/>
            <person name="Garnica D."/>
            <person name="Upadhyaya N."/>
            <person name="Rathjen J."/>
            <person name="Taylor J.M."/>
            <person name="Park R.F."/>
            <person name="Dodds P.N."/>
            <person name="Hirsch C.D."/>
            <person name="Kianian S.F."/>
            <person name="Figueroa M."/>
        </authorList>
    </citation>
    <scope>NUCLEOTIDE SEQUENCE [LARGE SCALE GENOMIC DNA]</scope>
    <source>
        <strain evidence="4">12SD80</strain>
    </source>
</reference>
<dbReference type="Proteomes" id="UP000235392">
    <property type="component" value="Unassembled WGS sequence"/>
</dbReference>
<dbReference type="EMBL" id="PGCI01000016">
    <property type="protein sequence ID" value="PLW49505.1"/>
    <property type="molecule type" value="Genomic_DNA"/>
</dbReference>
<evidence type="ECO:0000256" key="1">
    <source>
        <dbReference type="ARBA" id="ARBA00009716"/>
    </source>
</evidence>
<evidence type="ECO:0000313" key="5">
    <source>
        <dbReference type="Proteomes" id="UP000235392"/>
    </source>
</evidence>
<evidence type="ECO:0000313" key="4">
    <source>
        <dbReference type="EMBL" id="PLW49505.1"/>
    </source>
</evidence>
<name>A0A2N5VHP4_9BASI</name>
<feature type="compositionally biased region" description="Polar residues" evidence="2">
    <location>
        <begin position="82"/>
        <end position="103"/>
    </location>
</feature>
<accession>A0A2N5VHP4</accession>